<dbReference type="AlphaFoldDB" id="A0A7X8XVA7"/>
<evidence type="ECO:0000256" key="1">
    <source>
        <dbReference type="SAM" id="SignalP"/>
    </source>
</evidence>
<dbReference type="Proteomes" id="UP000585050">
    <property type="component" value="Unassembled WGS sequence"/>
</dbReference>
<feature type="signal peptide" evidence="1">
    <location>
        <begin position="1"/>
        <end position="19"/>
    </location>
</feature>
<dbReference type="Pfam" id="PF11376">
    <property type="entry name" value="DUF3179"/>
    <property type="match status" value="1"/>
</dbReference>
<dbReference type="EMBL" id="JABAIL010000002">
    <property type="protein sequence ID" value="NLR91126.1"/>
    <property type="molecule type" value="Genomic_DNA"/>
</dbReference>
<gene>
    <name evidence="2" type="ORF">HGP29_07905</name>
</gene>
<sequence>MRKFGLLICVMISYLSVSAQVNRVGVNSEWSTDINKANFKLWEYESLVPKDAFKAIDYPRFYNEERAQEKYNPNENVVVVSKGREHKAYPMEILMFHQVINDRIGGMPIAITYCPLSDAVKVFERRFEHKGVQRELEFSPSGMIRMSNIILYDRQTESWWQQYNGKSDTGFFRNKVLTERMAVRMTMQQFYDNCKYGLVLRDDEKDALLPYGVNPYYKYDNVLVEKPLYLNHMPSERLMPMERILTVNLRGKHMVYPMEEVKKHKVINDTPLDMYVAIFYMEGSTSMLGDRDIKSAKDIGSAVAYSAFYDGQWLTFSKEGDLFVDDRTSSKWNFMGKCVEGSYEGGQLETILSTESFAFPELEFYTNSLIYSINW</sequence>
<comment type="caution">
    <text evidence="2">The sequence shown here is derived from an EMBL/GenBank/DDBJ whole genome shotgun (WGS) entry which is preliminary data.</text>
</comment>
<dbReference type="RefSeq" id="WP_168881826.1">
    <property type="nucleotide sequence ID" value="NZ_JABAIL010000002.1"/>
</dbReference>
<proteinExistence type="predicted"/>
<organism evidence="2 3">
    <name type="scientific">Flammeovirga agarivorans</name>
    <dbReference type="NCBI Taxonomy" id="2726742"/>
    <lineage>
        <taxon>Bacteria</taxon>
        <taxon>Pseudomonadati</taxon>
        <taxon>Bacteroidota</taxon>
        <taxon>Cytophagia</taxon>
        <taxon>Cytophagales</taxon>
        <taxon>Flammeovirgaceae</taxon>
        <taxon>Flammeovirga</taxon>
    </lineage>
</organism>
<protein>
    <submittedName>
        <fullName evidence="2">DUF3179 domain-containing protein</fullName>
    </submittedName>
</protein>
<name>A0A7X8XVA7_9BACT</name>
<evidence type="ECO:0000313" key="2">
    <source>
        <dbReference type="EMBL" id="NLR91126.1"/>
    </source>
</evidence>
<accession>A0A7X8XVA7</accession>
<evidence type="ECO:0000313" key="3">
    <source>
        <dbReference type="Proteomes" id="UP000585050"/>
    </source>
</evidence>
<dbReference type="InterPro" id="IPR021516">
    <property type="entry name" value="DUF3179"/>
</dbReference>
<keyword evidence="3" id="KW-1185">Reference proteome</keyword>
<keyword evidence="1" id="KW-0732">Signal</keyword>
<reference evidence="2 3" key="1">
    <citation type="submission" date="2020-04" db="EMBL/GenBank/DDBJ databases">
        <title>Flammeovirga sp. SR4, a novel species isolated from seawater.</title>
        <authorList>
            <person name="Wang X."/>
        </authorList>
    </citation>
    <scope>NUCLEOTIDE SEQUENCE [LARGE SCALE GENOMIC DNA]</scope>
    <source>
        <strain evidence="2 3">SR4</strain>
    </source>
</reference>
<feature type="chain" id="PRO_5030894427" evidence="1">
    <location>
        <begin position="20"/>
        <end position="375"/>
    </location>
</feature>